<name>A0ABS9K9C3_9BACT</name>
<feature type="domain" description="Peptidase M1 membrane alanine aminopeptidase" evidence="2">
    <location>
        <begin position="299"/>
        <end position="443"/>
    </location>
</feature>
<proteinExistence type="predicted"/>
<dbReference type="SUPFAM" id="SSF63737">
    <property type="entry name" value="Leukotriene A4 hydrolase N-terminal domain"/>
    <property type="match status" value="1"/>
</dbReference>
<dbReference type="RefSeq" id="WP_237852278.1">
    <property type="nucleotide sequence ID" value="NZ_JAKLWS010000002.1"/>
</dbReference>
<dbReference type="PANTHER" id="PTHR11533">
    <property type="entry name" value="PROTEASE M1 ZINC METALLOPROTEASE"/>
    <property type="match status" value="1"/>
</dbReference>
<dbReference type="CDD" id="cd09603">
    <property type="entry name" value="M1_APN_like"/>
    <property type="match status" value="1"/>
</dbReference>
<accession>A0ABS9K9C3</accession>
<keyword evidence="5" id="KW-1185">Reference proteome</keyword>
<feature type="signal peptide" evidence="1">
    <location>
        <begin position="1"/>
        <end position="21"/>
    </location>
</feature>
<evidence type="ECO:0000313" key="4">
    <source>
        <dbReference type="EMBL" id="MCG2587434.1"/>
    </source>
</evidence>
<dbReference type="InterPro" id="IPR027268">
    <property type="entry name" value="Peptidase_M4/M1_CTD_sf"/>
</dbReference>
<gene>
    <name evidence="4" type="ORF">L6773_02570</name>
</gene>
<keyword evidence="1" id="KW-0732">Signal</keyword>
<evidence type="ECO:0000259" key="2">
    <source>
        <dbReference type="Pfam" id="PF01433"/>
    </source>
</evidence>
<dbReference type="InterPro" id="IPR014782">
    <property type="entry name" value="Peptidase_M1_dom"/>
</dbReference>
<feature type="domain" description="Aminopeptidase N-like N-terminal" evidence="3">
    <location>
        <begin position="43"/>
        <end position="222"/>
    </location>
</feature>
<evidence type="ECO:0000256" key="1">
    <source>
        <dbReference type="SAM" id="SignalP"/>
    </source>
</evidence>
<organism evidence="4 5">
    <name type="scientific">Rhodohalobacter sulfatireducens</name>
    <dbReference type="NCBI Taxonomy" id="2911366"/>
    <lineage>
        <taxon>Bacteria</taxon>
        <taxon>Pseudomonadati</taxon>
        <taxon>Balneolota</taxon>
        <taxon>Balneolia</taxon>
        <taxon>Balneolales</taxon>
        <taxon>Balneolaceae</taxon>
        <taxon>Rhodohalobacter</taxon>
    </lineage>
</organism>
<feature type="chain" id="PRO_5045051970" evidence="1">
    <location>
        <begin position="22"/>
        <end position="564"/>
    </location>
</feature>
<evidence type="ECO:0000313" key="5">
    <source>
        <dbReference type="Proteomes" id="UP001165366"/>
    </source>
</evidence>
<dbReference type="EMBL" id="JAKLWS010000002">
    <property type="protein sequence ID" value="MCG2587434.1"/>
    <property type="molecule type" value="Genomic_DNA"/>
</dbReference>
<dbReference type="PANTHER" id="PTHR11533:SF174">
    <property type="entry name" value="PUROMYCIN-SENSITIVE AMINOPEPTIDASE-RELATED"/>
    <property type="match status" value="1"/>
</dbReference>
<reference evidence="4" key="1">
    <citation type="submission" date="2022-01" db="EMBL/GenBank/DDBJ databases">
        <authorList>
            <person name="Wang Y."/>
        </authorList>
    </citation>
    <scope>NUCLEOTIDE SEQUENCE</scope>
    <source>
        <strain evidence="4">WB101</strain>
    </source>
</reference>
<dbReference type="Gene3D" id="2.60.40.1730">
    <property type="entry name" value="tricorn interacting facor f3 domain"/>
    <property type="match status" value="1"/>
</dbReference>
<reference evidence="4" key="2">
    <citation type="submission" date="2024-05" db="EMBL/GenBank/DDBJ databases">
        <title>Rhodohalobacter halophilus gen. nov., sp. nov., a moderately halophilic member of the family Balneolaceae.</title>
        <authorList>
            <person name="Xia J."/>
        </authorList>
    </citation>
    <scope>NUCLEOTIDE SEQUENCE</scope>
    <source>
        <strain evidence="4">WB101</strain>
    </source>
</reference>
<dbReference type="SUPFAM" id="SSF55486">
    <property type="entry name" value="Metalloproteases ('zincins'), catalytic domain"/>
    <property type="match status" value="1"/>
</dbReference>
<comment type="caution">
    <text evidence="4">The sequence shown here is derived from an EMBL/GenBank/DDBJ whole genome shotgun (WGS) entry which is preliminary data.</text>
</comment>
<dbReference type="InterPro" id="IPR042097">
    <property type="entry name" value="Aminopeptidase_N-like_N_sf"/>
</dbReference>
<protein>
    <submittedName>
        <fullName evidence="4">M1 family metallopeptidase</fullName>
    </submittedName>
</protein>
<sequence>MLSRISLFFLLLTLSFQPAHSQQVMYDSGGDLTQELAAYNVSFYDLNLKVNPADSTVSGFVDIHFDVVQPTNEIAVALDPRLDISSVDKINSDSSTSNLKITRSDESRTFYVNYPATLQPGETEQLRISYGGKPRIAPNPPWDGGMVWDTTSTGQPWVAVTVQSDGAWIWWPNKDHPSDKADSVAVNFTMPDHLVVASNGHLRGETNTEDGWKTWNWFVSTPINNYNVTVNAAPYEIIEETYTSTSGDEFPVKFWVLPENLEEGKELFPQFIEQLRFFEEMLGPYPFRADKYGVVHSPHLGMEHQTLIAYGAGFQDGVLSNGIAQFDDLHHHELAHEWWGNLVSAYNWRDFWVHEGIGTYMQPLYSEQLGGKEAYNRSMEYLRLRMADDPKMAVAPRESMSTYEITQGTRGGDVYFKGAWVLHTLRYVVGDDAFFTTLRRFAYPTKEMESTTDGSQVRFATTDDLLYLAEDISGQDLDWLFEVYLRQPKLPVLNASRNGNMVTLRWEVPEGLDFPMPIEVKIDGEVVTLSPDNKRISFEVAANVEVEADPENKILKEFNLVGAE</sequence>
<evidence type="ECO:0000259" key="3">
    <source>
        <dbReference type="Pfam" id="PF17900"/>
    </source>
</evidence>
<dbReference type="InterPro" id="IPR050344">
    <property type="entry name" value="Peptidase_M1_aminopeptidases"/>
</dbReference>
<dbReference type="Pfam" id="PF17900">
    <property type="entry name" value="Peptidase_M1_N"/>
    <property type="match status" value="1"/>
</dbReference>
<dbReference type="InterPro" id="IPR045357">
    <property type="entry name" value="Aminopeptidase_N-like_N"/>
</dbReference>
<dbReference type="Pfam" id="PF01433">
    <property type="entry name" value="Peptidase_M1"/>
    <property type="match status" value="1"/>
</dbReference>
<dbReference type="Gene3D" id="1.10.390.10">
    <property type="entry name" value="Neutral Protease Domain 2"/>
    <property type="match status" value="1"/>
</dbReference>
<dbReference type="Proteomes" id="UP001165366">
    <property type="component" value="Unassembled WGS sequence"/>
</dbReference>